<dbReference type="Proteomes" id="UP000037247">
    <property type="component" value="Unassembled WGS sequence"/>
</dbReference>
<dbReference type="EMBL" id="LDTZ01000013">
    <property type="protein sequence ID" value="KNA92917.1"/>
    <property type="molecule type" value="Genomic_DNA"/>
</dbReference>
<keyword evidence="2" id="KW-1185">Reference proteome</keyword>
<comment type="caution">
    <text evidence="1">The sequence shown here is derived from an EMBL/GenBank/DDBJ whole genome shotgun (WGS) entry which is preliminary data.</text>
</comment>
<accession>A0ABR5IGZ9</accession>
<evidence type="ECO:0000313" key="1">
    <source>
        <dbReference type="EMBL" id="KNA92917.1"/>
    </source>
</evidence>
<sequence length="88" mass="9685">MGNDDQQPPALPTTLTVDGETFTITARPDGGYHYVWLTGRNEGYGFSSSRTHTVGNPDAPTLVLTLQQHEDSIRDFLAMIDPDTGYIE</sequence>
<gene>
    <name evidence="1" type="ORF">ABW18_00065</name>
</gene>
<protein>
    <submittedName>
        <fullName evidence="1">Uncharacterized protein</fullName>
    </submittedName>
</protein>
<dbReference type="RefSeq" id="WP_053117307.1">
    <property type="nucleotide sequence ID" value="NZ_JAQDQF010000001.1"/>
</dbReference>
<name>A0ABR5IGZ9_9ACTN</name>
<proteinExistence type="predicted"/>
<reference evidence="1 2" key="1">
    <citation type="submission" date="2015-05" db="EMBL/GenBank/DDBJ databases">
        <title>Draft genome sequence of the bacterium Gordonia jacobaea a new member of the Gordonia genus.</title>
        <authorList>
            <person name="Jimenez-Galisteo G."/>
            <person name="Dominguez A."/>
            <person name="Munoz E."/>
            <person name="Vinas M."/>
        </authorList>
    </citation>
    <scope>NUCLEOTIDE SEQUENCE [LARGE SCALE GENOMIC DNA]</scope>
    <source>
        <strain evidence="2">mv1</strain>
    </source>
</reference>
<organism evidence="1 2">
    <name type="scientific">Gordonia jacobaea</name>
    <dbReference type="NCBI Taxonomy" id="122202"/>
    <lineage>
        <taxon>Bacteria</taxon>
        <taxon>Bacillati</taxon>
        <taxon>Actinomycetota</taxon>
        <taxon>Actinomycetes</taxon>
        <taxon>Mycobacteriales</taxon>
        <taxon>Gordoniaceae</taxon>
        <taxon>Gordonia</taxon>
    </lineage>
</organism>
<evidence type="ECO:0000313" key="2">
    <source>
        <dbReference type="Proteomes" id="UP000037247"/>
    </source>
</evidence>